<dbReference type="GO" id="GO:0032259">
    <property type="term" value="P:methylation"/>
    <property type="evidence" value="ECO:0007669"/>
    <property type="project" value="UniProtKB-KW"/>
</dbReference>
<protein>
    <recommendedName>
        <fullName evidence="5">Protein-lysine N-methyltransferase EFM5</fullName>
        <ecNumber evidence="5">2.1.1.-</ecNumber>
    </recommendedName>
    <alternativeName>
        <fullName evidence="5">Elongation factor methyltransferase 5</fullName>
    </alternativeName>
</protein>
<dbReference type="PANTHER" id="PTHR13200:SF0">
    <property type="entry name" value="EEF1A LYSINE METHYLTRANSFERASE 1"/>
    <property type="match status" value="1"/>
</dbReference>
<evidence type="ECO:0000256" key="6">
    <source>
        <dbReference type="SAM" id="Coils"/>
    </source>
</evidence>
<reference evidence="7" key="2">
    <citation type="submission" date="2014-06" db="EMBL/GenBank/DDBJ databases">
        <title>The complete genome of Blastobotrys (Arxula) adeninivorans LS3 - a yeast of biotechnological interest.</title>
        <authorList>
            <person name="Kunze G."/>
            <person name="Gaillardin C."/>
            <person name="Czernicka M."/>
            <person name="Durrens P."/>
            <person name="Martin T."/>
            <person name="Boer E."/>
            <person name="Gabaldon T."/>
            <person name="Cruz J."/>
            <person name="Talla E."/>
            <person name="Marck C."/>
            <person name="Goffeau A."/>
            <person name="Barbe V."/>
            <person name="Baret P."/>
            <person name="Baronian K."/>
            <person name="Beier S."/>
            <person name="Bleykasten C."/>
            <person name="Bode R."/>
            <person name="Casaregola S."/>
            <person name="Despons L."/>
            <person name="Fairhead C."/>
            <person name="Giersberg M."/>
            <person name="Gierski P."/>
            <person name="Hahnel U."/>
            <person name="Hartmann A."/>
            <person name="Jankowska D."/>
            <person name="Jubin C."/>
            <person name="Jung P."/>
            <person name="Lafontaine I."/>
            <person name="Leh-Louis V."/>
            <person name="Lemaire M."/>
            <person name="Marcet-Houben M."/>
            <person name="Mascher M."/>
            <person name="Morel G."/>
            <person name="Richard G.-F."/>
            <person name="Riechen J."/>
            <person name="Sacerdot C."/>
            <person name="Sarkar A."/>
            <person name="Savel G."/>
            <person name="Schacherer J."/>
            <person name="Sherman D."/>
            <person name="Straub M.-L."/>
            <person name="Stein N."/>
            <person name="Thierry A."/>
            <person name="Trautwein-Schult A."/>
            <person name="Westhof E."/>
            <person name="Worch S."/>
            <person name="Dujon B."/>
            <person name="Souciet J.-L."/>
            <person name="Wincker P."/>
            <person name="Scholz U."/>
            <person name="Neuveglise N."/>
        </authorList>
    </citation>
    <scope>NUCLEOTIDE SEQUENCE</scope>
    <source>
        <strain evidence="7">LS3</strain>
    </source>
</reference>
<organism evidence="7">
    <name type="scientific">Blastobotrys adeninivorans</name>
    <name type="common">Yeast</name>
    <name type="synonym">Arxula adeninivorans</name>
    <dbReference type="NCBI Taxonomy" id="409370"/>
    <lineage>
        <taxon>Eukaryota</taxon>
        <taxon>Fungi</taxon>
        <taxon>Dikarya</taxon>
        <taxon>Ascomycota</taxon>
        <taxon>Saccharomycotina</taxon>
        <taxon>Dipodascomycetes</taxon>
        <taxon>Dipodascales</taxon>
        <taxon>Trichomonascaceae</taxon>
        <taxon>Blastobotrys</taxon>
    </lineage>
</organism>
<dbReference type="HAMAP" id="MF_03187">
    <property type="entry name" value="Methyltr_EFM5"/>
    <property type="match status" value="1"/>
</dbReference>
<dbReference type="EMBL" id="HG937694">
    <property type="protein sequence ID" value="CDP38399.1"/>
    <property type="molecule type" value="Genomic_DNA"/>
</dbReference>
<comment type="subcellular location">
    <subcellularLocation>
        <location evidence="1 5">Cytoplasm</location>
    </subcellularLocation>
</comment>
<dbReference type="GO" id="GO:0016279">
    <property type="term" value="F:protein-lysine N-methyltransferase activity"/>
    <property type="evidence" value="ECO:0007669"/>
    <property type="project" value="UniProtKB-UniRule"/>
</dbReference>
<dbReference type="PANTHER" id="PTHR13200">
    <property type="entry name" value="EEF1A LYSINE METHYLTRANSFERASE 1"/>
    <property type="match status" value="1"/>
</dbReference>
<reference evidence="7" key="1">
    <citation type="submission" date="2014-02" db="EMBL/GenBank/DDBJ databases">
        <authorList>
            <person name="Genoscope - CEA"/>
        </authorList>
    </citation>
    <scope>NUCLEOTIDE SEQUENCE</scope>
    <source>
        <strain evidence="7">LS3</strain>
    </source>
</reference>
<keyword evidence="4 5" id="KW-0808">Transferase</keyword>
<evidence type="ECO:0000256" key="1">
    <source>
        <dbReference type="ARBA" id="ARBA00004496"/>
    </source>
</evidence>
<name>A0A060TC71_BLAAD</name>
<dbReference type="AlphaFoldDB" id="A0A060TC71"/>
<comment type="similarity">
    <text evidence="5">Belongs to the class I-like SAM-binding methyltransferase superfamily. EFM5 family.</text>
</comment>
<evidence type="ECO:0000256" key="3">
    <source>
        <dbReference type="ARBA" id="ARBA00022603"/>
    </source>
</evidence>
<dbReference type="InterPro" id="IPR041370">
    <property type="entry name" value="Mlase_EEF1AKMT1/ZCCHC4"/>
</dbReference>
<dbReference type="InterPro" id="IPR019369">
    <property type="entry name" value="Efm5/EEF1AKMT1"/>
</dbReference>
<proteinExistence type="inferred from homology"/>
<dbReference type="Pfam" id="PF10237">
    <property type="entry name" value="N6-adenineMlase"/>
    <property type="match status" value="1"/>
</dbReference>
<evidence type="ECO:0000256" key="5">
    <source>
        <dbReference type="HAMAP-Rule" id="MF_03187"/>
    </source>
</evidence>
<keyword evidence="2 5" id="KW-0963">Cytoplasm</keyword>
<feature type="coiled-coil region" evidence="6">
    <location>
        <begin position="12"/>
        <end position="39"/>
    </location>
</feature>
<sequence>MDEDLSLSASTLAALEEFLAEQDKRVQQFEQLHAAAEDKFDQDGVAAGMDLFEEDWNLSQFWYSEETSKTLAEELLRGATPETTIAVVSAPSVYAAIKKMNNLPTKEIYLLEYDDRFKILAGAYFVHYDFRRALELPKKLHHSIDRVLVDPPFLSDECQTKAAVSVRWMLRKPEDRTDQHRTIVATGERMASTIAKAYPDTSMTDFYPEHSNGLSNEFRCYASFDGEKWKRIDVALT</sequence>
<dbReference type="PhylomeDB" id="A0A060TC71"/>
<comment type="function">
    <text evidence="5">S-adenosyl-L-methionine-dependent protein-lysine N-methyltransferase that trimethylates elongation factor 1-alpha at 'Lys-79'.</text>
</comment>
<accession>A0A060TC71</accession>
<evidence type="ECO:0000256" key="2">
    <source>
        <dbReference type="ARBA" id="ARBA00022490"/>
    </source>
</evidence>
<keyword evidence="6" id="KW-0175">Coiled coil</keyword>
<keyword evidence="3 5" id="KW-0489">Methyltransferase</keyword>
<gene>
    <name evidence="5" type="primary">EFM5</name>
    <name evidence="7" type="ORF">GNLVRS02_ARAD1D33792g</name>
</gene>
<evidence type="ECO:0000313" key="7">
    <source>
        <dbReference type="EMBL" id="CDP38399.1"/>
    </source>
</evidence>
<dbReference type="GO" id="GO:0005737">
    <property type="term" value="C:cytoplasm"/>
    <property type="evidence" value="ECO:0007669"/>
    <property type="project" value="UniProtKB-SubCell"/>
</dbReference>
<dbReference type="EC" id="2.1.1.-" evidence="5"/>
<evidence type="ECO:0000256" key="4">
    <source>
        <dbReference type="ARBA" id="ARBA00022679"/>
    </source>
</evidence>